<reference evidence="3" key="1">
    <citation type="submission" date="2016-11" db="UniProtKB">
        <authorList>
            <consortium name="WormBaseParasite"/>
        </authorList>
    </citation>
    <scope>IDENTIFICATION</scope>
</reference>
<organism evidence="2 3">
    <name type="scientific">Heterorhabditis bacteriophora</name>
    <name type="common">Entomopathogenic nematode worm</name>
    <dbReference type="NCBI Taxonomy" id="37862"/>
    <lineage>
        <taxon>Eukaryota</taxon>
        <taxon>Metazoa</taxon>
        <taxon>Ecdysozoa</taxon>
        <taxon>Nematoda</taxon>
        <taxon>Chromadorea</taxon>
        <taxon>Rhabditida</taxon>
        <taxon>Rhabditina</taxon>
        <taxon>Rhabditomorpha</taxon>
        <taxon>Strongyloidea</taxon>
        <taxon>Heterorhabditidae</taxon>
        <taxon>Heterorhabditis</taxon>
    </lineage>
</organism>
<proteinExistence type="predicted"/>
<accession>A0A1I7XFS5</accession>
<evidence type="ECO:0000313" key="3">
    <source>
        <dbReference type="WBParaSite" id="Hba_16367"/>
    </source>
</evidence>
<feature type="compositionally biased region" description="Basic and acidic residues" evidence="1">
    <location>
        <begin position="193"/>
        <end position="209"/>
    </location>
</feature>
<name>A0A1I7XFS5_HETBA</name>
<dbReference type="AlphaFoldDB" id="A0A1I7XFS5"/>
<dbReference type="Proteomes" id="UP000095283">
    <property type="component" value="Unplaced"/>
</dbReference>
<dbReference type="WBParaSite" id="Hba_16367">
    <property type="protein sequence ID" value="Hba_16367"/>
    <property type="gene ID" value="Hba_16367"/>
</dbReference>
<feature type="region of interest" description="Disordered" evidence="1">
    <location>
        <begin position="185"/>
        <end position="209"/>
    </location>
</feature>
<sequence>MSTVYIPVPDYDVPQMNKGKYIPVPDYSTVNSVDSIATEPPIDYLPNPTLPIIRTKKANSGTVPWNSHISLITSNSNSSNPQAVNFMMEPKYIKSTRPHIRSIGVSVLPPSLSPQNVALQQNKAFDHHMENHRRFDTIKSQRTCEECHICQIIGKGEEMTDISKLTLNRQEFNYDRSASQSILPIDHNSSKIKRGDVNKDKEIKSKSVK</sequence>
<protein>
    <submittedName>
        <fullName evidence="3">Uncharacterized protein</fullName>
    </submittedName>
</protein>
<evidence type="ECO:0000256" key="1">
    <source>
        <dbReference type="SAM" id="MobiDB-lite"/>
    </source>
</evidence>
<evidence type="ECO:0000313" key="2">
    <source>
        <dbReference type="Proteomes" id="UP000095283"/>
    </source>
</evidence>
<keyword evidence="2" id="KW-1185">Reference proteome</keyword>